<gene>
    <name evidence="2" type="ORF">UY48_C0002G0016</name>
</gene>
<evidence type="ECO:0000256" key="1">
    <source>
        <dbReference type="SAM" id="MobiDB-lite"/>
    </source>
</evidence>
<evidence type="ECO:0000313" key="3">
    <source>
        <dbReference type="Proteomes" id="UP000034588"/>
    </source>
</evidence>
<protein>
    <submittedName>
        <fullName evidence="2">Uncharacterized protein</fullName>
    </submittedName>
</protein>
<dbReference type="Proteomes" id="UP000034588">
    <property type="component" value="Unassembled WGS sequence"/>
</dbReference>
<feature type="compositionally biased region" description="Low complexity" evidence="1">
    <location>
        <begin position="167"/>
        <end position="176"/>
    </location>
</feature>
<evidence type="ECO:0000313" key="2">
    <source>
        <dbReference type="EMBL" id="KKW13325.1"/>
    </source>
</evidence>
<name>A0A0G1W418_9BACT</name>
<comment type="caution">
    <text evidence="2">The sequence shown here is derived from an EMBL/GenBank/DDBJ whole genome shotgun (WGS) entry which is preliminary data.</text>
</comment>
<accession>A0A0G1W418</accession>
<proteinExistence type="predicted"/>
<organism evidence="2 3">
    <name type="scientific">Candidatus Gottesmanbacteria bacterium GW2011_GWB1_49_7</name>
    <dbReference type="NCBI Taxonomy" id="1618448"/>
    <lineage>
        <taxon>Bacteria</taxon>
        <taxon>Candidatus Gottesmaniibacteriota</taxon>
    </lineage>
</organism>
<dbReference type="AlphaFoldDB" id="A0A0G1W418"/>
<sequence length="260" mass="28769">MSDEPILHAAVRPVGPSETDLAINLNEALVPVQLVEDPPLSLAALQYVVSRAGALPEQFDFLLGQFQKGQHVESVIMGRAQDLLKPVFFARSLLAWVLNQADPLVRQEFKHEVGMDSDAGRVYWSRLVLVWEVFGPEGEACLASPLSFSHYLAAAQAAVRIPESGDLTDLTNPTDPTDLRRSGKTPRSYDPAPARAIVQRAESEHLNVAEVKQLVVAAPGRAQATPEERIVERLVRLLQQHPPELVEEAVAEWRRRQEEA</sequence>
<reference evidence="2 3" key="1">
    <citation type="journal article" date="2015" name="Nature">
        <title>rRNA introns, odd ribosomes, and small enigmatic genomes across a large radiation of phyla.</title>
        <authorList>
            <person name="Brown C.T."/>
            <person name="Hug L.A."/>
            <person name="Thomas B.C."/>
            <person name="Sharon I."/>
            <person name="Castelle C.J."/>
            <person name="Singh A."/>
            <person name="Wilkins M.J."/>
            <person name="Williams K.H."/>
            <person name="Banfield J.F."/>
        </authorList>
    </citation>
    <scope>NUCLEOTIDE SEQUENCE [LARGE SCALE GENOMIC DNA]</scope>
</reference>
<dbReference type="EMBL" id="LCQD01000002">
    <property type="protein sequence ID" value="KKW13325.1"/>
    <property type="molecule type" value="Genomic_DNA"/>
</dbReference>
<feature type="region of interest" description="Disordered" evidence="1">
    <location>
        <begin position="165"/>
        <end position="192"/>
    </location>
</feature>